<dbReference type="AlphaFoldDB" id="A0A0U1KUU4"/>
<protein>
    <recommendedName>
        <fullName evidence="8">L-seryl-tRNA(Sec) selenium transferase</fullName>
        <ecNumber evidence="8">2.9.1.1</ecNumber>
    </recommendedName>
    <alternativeName>
        <fullName evidence="8">Selenocysteine synthase</fullName>
        <shortName evidence="8">Sec synthase</shortName>
    </alternativeName>
    <alternativeName>
        <fullName evidence="8">Selenocysteinyl-tRNA(Sec) synthase</fullName>
    </alternativeName>
</protein>
<evidence type="ECO:0000256" key="5">
    <source>
        <dbReference type="ARBA" id="ARBA00022917"/>
    </source>
</evidence>
<name>A0A0U1KUU4_9FIRM</name>
<keyword evidence="11" id="KW-1185">Reference proteome</keyword>
<dbReference type="InterPro" id="IPR004534">
    <property type="entry name" value="SelA_trans"/>
</dbReference>
<feature type="modified residue" description="N6-(pyridoxal phosphate)lysine" evidence="8 9">
    <location>
        <position position="291"/>
    </location>
</feature>
<evidence type="ECO:0000256" key="3">
    <source>
        <dbReference type="ARBA" id="ARBA00022679"/>
    </source>
</evidence>
<keyword evidence="3 8" id="KW-0808">Transferase</keyword>
<dbReference type="RefSeq" id="WP_021169847.1">
    <property type="nucleotide sequence ID" value="NZ_CTRP01000003.1"/>
</dbReference>
<evidence type="ECO:0000256" key="7">
    <source>
        <dbReference type="ARBA" id="ARBA00044507"/>
    </source>
</evidence>
<dbReference type="HAMAP" id="MF_00423">
    <property type="entry name" value="SelA"/>
    <property type="match status" value="1"/>
</dbReference>
<dbReference type="InterPro" id="IPR015421">
    <property type="entry name" value="PyrdxlP-dep_Trfase_major"/>
</dbReference>
<dbReference type="Proteomes" id="UP000049855">
    <property type="component" value="Unassembled WGS sequence"/>
</dbReference>
<sequence>MTKQQCLRTLPKMDDLLRVIENEAGDLPRNLIKSVIQQELGRYRESLVAGKRDYCNQEELLTGIRLELKRQSQPHLRGVVNATGVILHTNLGRARLSEKCADMLTSVGCGYSNLEYDLDDGSRGSRYQHVEDLLMRLTGAEAALIVNNNAAAVYLVLDSITKGREVVVSRGELVEIGGSFRVPNIMAASGCKLVEVGTTNKTHLSDYTDAISEYTGALLKVHTSNYKIVGFTAEVEMRELAKIARQNQLPSIYDLGNGLMLDLSPYGITGEITVAQCVSQGADLVCFSGDKLLGGPQAGIIVGKSDYIAAMKKNHLLRALRIDKLTLAALEITLRQYLDPAKAAQSIPTLRMIAESPAVIREKAERLAGLLVEVGCRCSVVRSAARVGGGSLPAVELESYAVAIHMEGLSPNKLETKLRGNSIPIIARITEDCLQLDLRTVEPEEFADIVLCLKKIISDLG</sequence>
<keyword evidence="4 8" id="KW-0663">Pyridoxal phosphate</keyword>
<dbReference type="PANTHER" id="PTHR32328:SF0">
    <property type="entry name" value="L-SERYL-TRNA(SEC) SELENIUM TRANSFERASE"/>
    <property type="match status" value="1"/>
</dbReference>
<dbReference type="InterPro" id="IPR015424">
    <property type="entry name" value="PyrdxlP-dep_Trfase"/>
</dbReference>
<gene>
    <name evidence="8" type="primary">selA</name>
    <name evidence="10" type="ORF">SpAn4DRAFT_2119</name>
</gene>
<reference evidence="11" key="1">
    <citation type="submission" date="2015-03" db="EMBL/GenBank/DDBJ databases">
        <authorList>
            <person name="Nijsse Bart"/>
        </authorList>
    </citation>
    <scope>NUCLEOTIDE SEQUENCE [LARGE SCALE GENOMIC DNA]</scope>
</reference>
<dbReference type="EMBL" id="CTRP01000003">
    <property type="protein sequence ID" value="CQR71141.1"/>
    <property type="molecule type" value="Genomic_DNA"/>
</dbReference>
<comment type="catalytic activity">
    <reaction evidence="8">
        <text>L-seryl-tRNA(Sec) + selenophosphate + H(+) = L-selenocysteinyl-tRNA(Sec) + phosphate</text>
        <dbReference type="Rhea" id="RHEA:22728"/>
        <dbReference type="Rhea" id="RHEA-COMP:9742"/>
        <dbReference type="Rhea" id="RHEA-COMP:9743"/>
        <dbReference type="ChEBI" id="CHEBI:15378"/>
        <dbReference type="ChEBI" id="CHEBI:16144"/>
        <dbReference type="ChEBI" id="CHEBI:43474"/>
        <dbReference type="ChEBI" id="CHEBI:78533"/>
        <dbReference type="ChEBI" id="CHEBI:78573"/>
        <dbReference type="EC" id="2.9.1.1"/>
    </reaction>
</comment>
<evidence type="ECO:0000256" key="2">
    <source>
        <dbReference type="ARBA" id="ARBA00022490"/>
    </source>
</evidence>
<evidence type="ECO:0000313" key="10">
    <source>
        <dbReference type="EMBL" id="CQR71141.1"/>
    </source>
</evidence>
<dbReference type="Gene3D" id="3.40.640.10">
    <property type="entry name" value="Type I PLP-dependent aspartate aminotransferase-like (Major domain)"/>
    <property type="match status" value="1"/>
</dbReference>
<proteinExistence type="inferred from homology"/>
<keyword evidence="6 8" id="KW-0711">Selenium</keyword>
<dbReference type="EC" id="2.9.1.1" evidence="8"/>
<dbReference type="InterPro" id="IPR018319">
    <property type="entry name" value="SelA-like"/>
</dbReference>
<dbReference type="GO" id="GO:0004125">
    <property type="term" value="F:L-seryl-tRNA(Sec) selenium transferase activity"/>
    <property type="evidence" value="ECO:0007669"/>
    <property type="project" value="UniProtKB-UniRule"/>
</dbReference>
<dbReference type="Pfam" id="PF03841">
    <property type="entry name" value="SelA"/>
    <property type="match status" value="1"/>
</dbReference>
<comment type="function">
    <text evidence="8">Converts seryl-tRNA(Sec) to selenocysteinyl-tRNA(Sec) required for selenoprotein biosynthesis.</text>
</comment>
<accession>A0A0U1KUU4</accession>
<evidence type="ECO:0000256" key="1">
    <source>
        <dbReference type="ARBA" id="ARBA00001933"/>
    </source>
</evidence>
<dbReference type="UniPathway" id="UPA00906">
    <property type="reaction ID" value="UER00896"/>
</dbReference>
<evidence type="ECO:0000313" key="11">
    <source>
        <dbReference type="Proteomes" id="UP000049855"/>
    </source>
</evidence>
<comment type="cofactor">
    <cofactor evidence="1 8 9">
        <name>pyridoxal 5'-phosphate</name>
        <dbReference type="ChEBI" id="CHEBI:597326"/>
    </cofactor>
</comment>
<evidence type="ECO:0000256" key="4">
    <source>
        <dbReference type="ARBA" id="ARBA00022898"/>
    </source>
</evidence>
<comment type="pathway">
    <text evidence="8">Aminoacyl-tRNA biosynthesis; selenocysteinyl-tRNA(Sec) biosynthesis; selenocysteinyl-tRNA(Sec) from L-seryl-tRNA(Sec) (bacterial route): step 1/1.</text>
</comment>
<dbReference type="Gene3D" id="3.90.1150.180">
    <property type="match status" value="1"/>
</dbReference>
<dbReference type="GO" id="GO:0005737">
    <property type="term" value="C:cytoplasm"/>
    <property type="evidence" value="ECO:0007669"/>
    <property type="project" value="UniProtKB-SubCell"/>
</dbReference>
<evidence type="ECO:0000256" key="8">
    <source>
        <dbReference type="HAMAP-Rule" id="MF_00423"/>
    </source>
</evidence>
<dbReference type="PANTHER" id="PTHR32328">
    <property type="entry name" value="L-SERYL-TRNA(SEC) SELENIUM TRANSFERASE"/>
    <property type="match status" value="1"/>
</dbReference>
<dbReference type="SUPFAM" id="SSF53383">
    <property type="entry name" value="PLP-dependent transferases"/>
    <property type="match status" value="1"/>
</dbReference>
<dbReference type="NCBIfam" id="TIGR00474">
    <property type="entry name" value="selA"/>
    <property type="match status" value="1"/>
</dbReference>
<comment type="subcellular location">
    <subcellularLocation>
        <location evidence="8">Cytoplasm</location>
    </subcellularLocation>
</comment>
<organism evidence="10 11">
    <name type="scientific">Sporomusa ovata</name>
    <dbReference type="NCBI Taxonomy" id="2378"/>
    <lineage>
        <taxon>Bacteria</taxon>
        <taxon>Bacillati</taxon>
        <taxon>Bacillota</taxon>
        <taxon>Negativicutes</taxon>
        <taxon>Selenomonadales</taxon>
        <taxon>Sporomusaceae</taxon>
        <taxon>Sporomusa</taxon>
    </lineage>
</organism>
<dbReference type="GO" id="GO:0001514">
    <property type="term" value="P:selenocysteine incorporation"/>
    <property type="evidence" value="ECO:0007669"/>
    <property type="project" value="UniProtKB-UniRule"/>
</dbReference>
<comment type="similarity">
    <text evidence="7 8">Belongs to the SelA family.</text>
</comment>
<keyword evidence="2 8" id="KW-0963">Cytoplasm</keyword>
<dbReference type="GO" id="GO:0001717">
    <property type="term" value="P:conversion of seryl-tRNAsec to selenocys-tRNAsec"/>
    <property type="evidence" value="ECO:0007669"/>
    <property type="project" value="UniProtKB-UniRule"/>
</dbReference>
<evidence type="ECO:0000256" key="6">
    <source>
        <dbReference type="ARBA" id="ARBA00023266"/>
    </source>
</evidence>
<keyword evidence="5 8" id="KW-0648">Protein biosynthesis</keyword>
<evidence type="ECO:0000256" key="9">
    <source>
        <dbReference type="PIRSR" id="PIRSR618319-50"/>
    </source>
</evidence>